<dbReference type="AlphaFoldDB" id="T1B162"/>
<organism evidence="2">
    <name type="scientific">mine drainage metagenome</name>
    <dbReference type="NCBI Taxonomy" id="410659"/>
    <lineage>
        <taxon>unclassified sequences</taxon>
        <taxon>metagenomes</taxon>
        <taxon>ecological metagenomes</taxon>
    </lineage>
</organism>
<comment type="caution">
    <text evidence="2">The sequence shown here is derived from an EMBL/GenBank/DDBJ whole genome shotgun (WGS) entry which is preliminary data.</text>
</comment>
<name>T1B162_9ZZZZ</name>
<protein>
    <submittedName>
        <fullName evidence="2">Uncharacterized protein</fullName>
    </submittedName>
</protein>
<feature type="non-terminal residue" evidence="2">
    <location>
        <position position="166"/>
    </location>
</feature>
<proteinExistence type="predicted"/>
<evidence type="ECO:0000256" key="1">
    <source>
        <dbReference type="SAM" id="MobiDB-lite"/>
    </source>
</evidence>
<dbReference type="EMBL" id="AUZZ01005855">
    <property type="protein sequence ID" value="EQD48075.1"/>
    <property type="molecule type" value="Genomic_DNA"/>
</dbReference>
<evidence type="ECO:0000313" key="2">
    <source>
        <dbReference type="EMBL" id="EQD48075.1"/>
    </source>
</evidence>
<reference evidence="2" key="1">
    <citation type="submission" date="2013-08" db="EMBL/GenBank/DDBJ databases">
        <authorList>
            <person name="Mendez C."/>
            <person name="Richter M."/>
            <person name="Ferrer M."/>
            <person name="Sanchez J."/>
        </authorList>
    </citation>
    <scope>NUCLEOTIDE SEQUENCE</scope>
</reference>
<reference evidence="2" key="2">
    <citation type="journal article" date="2014" name="ISME J.">
        <title>Microbial stratification in low pH oxic and suboxic macroscopic growths along an acid mine drainage.</title>
        <authorList>
            <person name="Mendez-Garcia C."/>
            <person name="Mesa V."/>
            <person name="Sprenger R.R."/>
            <person name="Richter M."/>
            <person name="Diez M.S."/>
            <person name="Solano J."/>
            <person name="Bargiela R."/>
            <person name="Golyshina O.V."/>
            <person name="Manteca A."/>
            <person name="Ramos J.L."/>
            <person name="Gallego J.R."/>
            <person name="Llorente I."/>
            <person name="Martins Dos Santos V.A."/>
            <person name="Jensen O.N."/>
            <person name="Pelaez A.I."/>
            <person name="Sanchez J."/>
            <person name="Ferrer M."/>
        </authorList>
    </citation>
    <scope>NUCLEOTIDE SEQUENCE</scope>
</reference>
<feature type="region of interest" description="Disordered" evidence="1">
    <location>
        <begin position="1"/>
        <end position="23"/>
    </location>
</feature>
<gene>
    <name evidence="2" type="ORF">B2A_08144</name>
</gene>
<feature type="non-terminal residue" evidence="2">
    <location>
        <position position="1"/>
    </location>
</feature>
<sequence>TGMEGADELGQSFGRDTKAGQLPLGDDTAGAAIVGGIELAEPRAHLGAVARRDEESELRGQPIAAGSVLLGGDDLHDFAVGQHVRQWHDAAVDLCAPAAVPERGVHAVGVVERRGAMGQVDHLALGCQHVDPIAEQFGADLFEEFPVDRGQLAASRRQHPAYRLDL</sequence>
<accession>T1B162</accession>